<gene>
    <name evidence="2" type="primary">LOC142164316</name>
</gene>
<evidence type="ECO:0000313" key="1">
    <source>
        <dbReference type="Proteomes" id="UP000790787"/>
    </source>
</evidence>
<protein>
    <submittedName>
        <fullName evidence="2">Uncharacterized protein LOC142164316</fullName>
    </submittedName>
</protein>
<sequence>MLEEKFTEKEVKTALWSINGDKSPGPDGYRSKFFKDSWEVVGKYVVDAIMEFFRTKEMLKVLNHTVITIIPKSSYATSVGDYRPIAGCNTIYKVISKMLCNKLRVILPTLISANQECIHSRKNNSAKCSDMSRSDEILLFCKGNYQSAMLMLRGLQSFTNSSGLTTNAGKFNIFSANMPKQELEDLCEETGYQKGALPFRYLRVPISAKKLSSLDCEILIDKMTARIRAWSSRNLSYAGRVQLINSVLLHEQTNKAPLIAWDIVCRPKSKGGLGVMDCLIWNGAAIVKYV</sequence>
<reference evidence="2" key="2">
    <citation type="submission" date="2025-08" db="UniProtKB">
        <authorList>
            <consortium name="RefSeq"/>
        </authorList>
    </citation>
    <scope>IDENTIFICATION</scope>
    <source>
        <tissue evidence="2">Leaf</tissue>
    </source>
</reference>
<proteinExistence type="predicted"/>
<reference evidence="1" key="1">
    <citation type="journal article" date="2014" name="Nat. Commun.">
        <title>The tobacco genome sequence and its comparison with those of tomato and potato.</title>
        <authorList>
            <person name="Sierro N."/>
            <person name="Battey J.N."/>
            <person name="Ouadi S."/>
            <person name="Bakaher N."/>
            <person name="Bovet L."/>
            <person name="Willig A."/>
            <person name="Goepfert S."/>
            <person name="Peitsch M.C."/>
            <person name="Ivanov N.V."/>
        </authorList>
    </citation>
    <scope>NUCLEOTIDE SEQUENCE [LARGE SCALE GENOMIC DNA]</scope>
</reference>
<accession>A0AC58S087</accession>
<keyword evidence="1" id="KW-1185">Reference proteome</keyword>
<organism evidence="1 2">
    <name type="scientific">Nicotiana tabacum</name>
    <name type="common">Common tobacco</name>
    <dbReference type="NCBI Taxonomy" id="4097"/>
    <lineage>
        <taxon>Eukaryota</taxon>
        <taxon>Viridiplantae</taxon>
        <taxon>Streptophyta</taxon>
        <taxon>Embryophyta</taxon>
        <taxon>Tracheophyta</taxon>
        <taxon>Spermatophyta</taxon>
        <taxon>Magnoliopsida</taxon>
        <taxon>eudicotyledons</taxon>
        <taxon>Gunneridae</taxon>
        <taxon>Pentapetalae</taxon>
        <taxon>asterids</taxon>
        <taxon>lamiids</taxon>
        <taxon>Solanales</taxon>
        <taxon>Solanaceae</taxon>
        <taxon>Nicotianoideae</taxon>
        <taxon>Nicotianeae</taxon>
        <taxon>Nicotiana</taxon>
    </lineage>
</organism>
<name>A0AC58S087_TOBAC</name>
<dbReference type="Proteomes" id="UP000790787">
    <property type="component" value="Chromosome 1"/>
</dbReference>
<evidence type="ECO:0000313" key="2">
    <source>
        <dbReference type="RefSeq" id="XP_075078410.1"/>
    </source>
</evidence>
<dbReference type="RefSeq" id="XP_075078410.1">
    <property type="nucleotide sequence ID" value="XM_075222309.1"/>
</dbReference>